<dbReference type="Proteomes" id="UP000054937">
    <property type="component" value="Unassembled WGS sequence"/>
</dbReference>
<dbReference type="AlphaFoldDB" id="A0A0V0QCZ6"/>
<reference evidence="1 2" key="1">
    <citation type="journal article" date="2015" name="Sci. Rep.">
        <title>Genome of the facultative scuticociliatosis pathogen Pseudocohnilembus persalinus provides insight into its virulence through horizontal gene transfer.</title>
        <authorList>
            <person name="Xiong J."/>
            <person name="Wang G."/>
            <person name="Cheng J."/>
            <person name="Tian M."/>
            <person name="Pan X."/>
            <person name="Warren A."/>
            <person name="Jiang C."/>
            <person name="Yuan D."/>
            <person name="Miao W."/>
        </authorList>
    </citation>
    <scope>NUCLEOTIDE SEQUENCE [LARGE SCALE GENOMIC DNA]</scope>
    <source>
        <strain evidence="1">36N120E</strain>
    </source>
</reference>
<dbReference type="InParanoid" id="A0A0V0QCZ6"/>
<keyword evidence="2" id="KW-1185">Reference proteome</keyword>
<accession>A0A0V0QCZ6</accession>
<evidence type="ECO:0000313" key="2">
    <source>
        <dbReference type="Proteomes" id="UP000054937"/>
    </source>
</evidence>
<proteinExistence type="predicted"/>
<name>A0A0V0QCZ6_PSEPJ</name>
<evidence type="ECO:0000313" key="1">
    <source>
        <dbReference type="EMBL" id="KRX00094.1"/>
    </source>
</evidence>
<organism evidence="1 2">
    <name type="scientific">Pseudocohnilembus persalinus</name>
    <name type="common">Ciliate</name>
    <dbReference type="NCBI Taxonomy" id="266149"/>
    <lineage>
        <taxon>Eukaryota</taxon>
        <taxon>Sar</taxon>
        <taxon>Alveolata</taxon>
        <taxon>Ciliophora</taxon>
        <taxon>Intramacronucleata</taxon>
        <taxon>Oligohymenophorea</taxon>
        <taxon>Scuticociliatia</taxon>
        <taxon>Philasterida</taxon>
        <taxon>Pseudocohnilembidae</taxon>
        <taxon>Pseudocohnilembus</taxon>
    </lineage>
</organism>
<comment type="caution">
    <text evidence="1">The sequence shown here is derived from an EMBL/GenBank/DDBJ whole genome shotgun (WGS) entry which is preliminary data.</text>
</comment>
<dbReference type="EMBL" id="LDAU01000195">
    <property type="protein sequence ID" value="KRX00094.1"/>
    <property type="molecule type" value="Genomic_DNA"/>
</dbReference>
<protein>
    <submittedName>
        <fullName evidence="1">Uncharacterized protein</fullName>
    </submittedName>
</protein>
<sequence length="205" mass="24914">MQRGQIQKGYTFGKNGVNEKINPKKYDNLYNNSQPNYNNIDKITGKQKNFADMHKTQSGNMFGKPPQDKRKHVYGYKKQYDPGNYTYQYSKNRDDTYKIQYLHQSENFMENQFKIQKYPKNNDQFRDYGKGEREFKKNLRGYDKNFQQLNGKNQQNGINNIQFYREQEQKFDPDFQVQQYHKNTNLKQREYNIITNEEKEKQEQD</sequence>
<gene>
    <name evidence="1" type="ORF">PPERSA_07201</name>
</gene>